<name>A0A6A6PUF7_9PEZI</name>
<dbReference type="InterPro" id="IPR036291">
    <property type="entry name" value="NAD(P)-bd_dom_sf"/>
</dbReference>
<dbReference type="OrthoDB" id="419598at2759"/>
<accession>A0A6A6PUF7</accession>
<dbReference type="EMBL" id="MU001635">
    <property type="protein sequence ID" value="KAF2483103.1"/>
    <property type="molecule type" value="Genomic_DNA"/>
</dbReference>
<dbReference type="AlphaFoldDB" id="A0A6A6PUF7"/>
<dbReference type="InterPro" id="IPR050608">
    <property type="entry name" value="NmrA-type/Isoflavone_red_sf"/>
</dbReference>
<dbReference type="InterPro" id="IPR008030">
    <property type="entry name" value="NmrA-like"/>
</dbReference>
<evidence type="ECO:0000259" key="1">
    <source>
        <dbReference type="Pfam" id="PF05368"/>
    </source>
</evidence>
<feature type="domain" description="NmrA-like" evidence="1">
    <location>
        <begin position="4"/>
        <end position="318"/>
    </location>
</feature>
<dbReference type="Proteomes" id="UP000799767">
    <property type="component" value="Unassembled WGS sequence"/>
</dbReference>
<reference evidence="2" key="1">
    <citation type="journal article" date="2020" name="Stud. Mycol.">
        <title>101 Dothideomycetes genomes: a test case for predicting lifestyles and emergence of pathogens.</title>
        <authorList>
            <person name="Haridas S."/>
            <person name="Albert R."/>
            <person name="Binder M."/>
            <person name="Bloem J."/>
            <person name="Labutti K."/>
            <person name="Salamov A."/>
            <person name="Andreopoulos B."/>
            <person name="Baker S."/>
            <person name="Barry K."/>
            <person name="Bills G."/>
            <person name="Bluhm B."/>
            <person name="Cannon C."/>
            <person name="Castanera R."/>
            <person name="Culley D."/>
            <person name="Daum C."/>
            <person name="Ezra D."/>
            <person name="Gonzalez J."/>
            <person name="Henrissat B."/>
            <person name="Kuo A."/>
            <person name="Liang C."/>
            <person name="Lipzen A."/>
            <person name="Lutzoni F."/>
            <person name="Magnuson J."/>
            <person name="Mondo S."/>
            <person name="Nolan M."/>
            <person name="Ohm R."/>
            <person name="Pangilinan J."/>
            <person name="Park H.-J."/>
            <person name="Ramirez L."/>
            <person name="Alfaro M."/>
            <person name="Sun H."/>
            <person name="Tritt A."/>
            <person name="Yoshinaga Y."/>
            <person name="Zwiers L.-H."/>
            <person name="Turgeon B."/>
            <person name="Goodwin S."/>
            <person name="Spatafora J."/>
            <person name="Crous P."/>
            <person name="Grigoriev I."/>
        </authorList>
    </citation>
    <scope>NUCLEOTIDE SEQUENCE</scope>
    <source>
        <strain evidence="2">CBS 113389</strain>
    </source>
</reference>
<dbReference type="Pfam" id="PF05368">
    <property type="entry name" value="NmrA"/>
    <property type="match status" value="1"/>
</dbReference>
<sequence>MVSKQKVLLIGATGNTGKDILEGLVGAGNLARHLFIPSSIEVIIFSRSQSASSDKVQQLRDRGLKVIDAPSDATARDLAAILQAIDVVVSAVGPQDQLDQFKWIDAAKEAGVKRFVPCGFTTICPRGDVMLIHDEKEAVHDYLFKEKLPYTIIDVGYWYQISFPKLPSGKVDYAVAVPLDEVYAGGDAPNLLVDKRDIGKYVARIIGDPRTLNKRVIAYGEELSQNQITEIIEKLSGEKLSLKPVSAEELRQRTKEAVDSLRKAEVKDFGSRVGVYINQYKVSKFVRADNTLQNASYLGYMDAHELYHDFKPTTFEHFFQETLDQKGQNPFA</sequence>
<dbReference type="RefSeq" id="XP_033589673.1">
    <property type="nucleotide sequence ID" value="XM_033735409.1"/>
</dbReference>
<dbReference type="PANTHER" id="PTHR43349:SF93">
    <property type="entry name" value="ISOFLAVONE REDUCTASE HOMOLOG P3-RELATED"/>
    <property type="match status" value="1"/>
</dbReference>
<dbReference type="PANTHER" id="PTHR43349">
    <property type="entry name" value="PINORESINOL REDUCTASE-RELATED"/>
    <property type="match status" value="1"/>
</dbReference>
<dbReference type="Gene3D" id="3.40.50.720">
    <property type="entry name" value="NAD(P)-binding Rossmann-like Domain"/>
    <property type="match status" value="1"/>
</dbReference>
<evidence type="ECO:0000313" key="3">
    <source>
        <dbReference type="Proteomes" id="UP000799767"/>
    </source>
</evidence>
<dbReference type="GeneID" id="54476411"/>
<dbReference type="SUPFAM" id="SSF51735">
    <property type="entry name" value="NAD(P)-binding Rossmann-fold domains"/>
    <property type="match status" value="1"/>
</dbReference>
<dbReference type="Gene3D" id="3.90.25.10">
    <property type="entry name" value="UDP-galactose 4-epimerase, domain 1"/>
    <property type="match status" value="1"/>
</dbReference>
<keyword evidence="3" id="KW-1185">Reference proteome</keyword>
<gene>
    <name evidence="2" type="ORF">BDY17DRAFT_310171</name>
</gene>
<proteinExistence type="predicted"/>
<protein>
    <submittedName>
        <fullName evidence="2">Isoflavone reductase family protein</fullName>
    </submittedName>
</protein>
<evidence type="ECO:0000313" key="2">
    <source>
        <dbReference type="EMBL" id="KAF2483103.1"/>
    </source>
</evidence>
<organism evidence="2 3">
    <name type="scientific">Neohortaea acidophila</name>
    <dbReference type="NCBI Taxonomy" id="245834"/>
    <lineage>
        <taxon>Eukaryota</taxon>
        <taxon>Fungi</taxon>
        <taxon>Dikarya</taxon>
        <taxon>Ascomycota</taxon>
        <taxon>Pezizomycotina</taxon>
        <taxon>Dothideomycetes</taxon>
        <taxon>Dothideomycetidae</taxon>
        <taxon>Mycosphaerellales</taxon>
        <taxon>Teratosphaeriaceae</taxon>
        <taxon>Neohortaea</taxon>
    </lineage>
</organism>